<organism evidence="1 2">
    <name type="scientific">Bimuria novae-zelandiae CBS 107.79</name>
    <dbReference type="NCBI Taxonomy" id="1447943"/>
    <lineage>
        <taxon>Eukaryota</taxon>
        <taxon>Fungi</taxon>
        <taxon>Dikarya</taxon>
        <taxon>Ascomycota</taxon>
        <taxon>Pezizomycotina</taxon>
        <taxon>Dothideomycetes</taxon>
        <taxon>Pleosporomycetidae</taxon>
        <taxon>Pleosporales</taxon>
        <taxon>Massarineae</taxon>
        <taxon>Didymosphaeriaceae</taxon>
        <taxon>Bimuria</taxon>
    </lineage>
</organism>
<evidence type="ECO:0000313" key="1">
    <source>
        <dbReference type="EMBL" id="KAF1974370.1"/>
    </source>
</evidence>
<dbReference type="EMBL" id="ML976675">
    <property type="protein sequence ID" value="KAF1974370.1"/>
    <property type="molecule type" value="Genomic_DNA"/>
</dbReference>
<gene>
    <name evidence="1" type="ORF">BU23DRAFT_115663</name>
</gene>
<reference evidence="1" key="1">
    <citation type="journal article" date="2020" name="Stud. Mycol.">
        <title>101 Dothideomycetes genomes: a test case for predicting lifestyles and emergence of pathogens.</title>
        <authorList>
            <person name="Haridas S."/>
            <person name="Albert R."/>
            <person name="Binder M."/>
            <person name="Bloem J."/>
            <person name="Labutti K."/>
            <person name="Salamov A."/>
            <person name="Andreopoulos B."/>
            <person name="Baker S."/>
            <person name="Barry K."/>
            <person name="Bills G."/>
            <person name="Bluhm B."/>
            <person name="Cannon C."/>
            <person name="Castanera R."/>
            <person name="Culley D."/>
            <person name="Daum C."/>
            <person name="Ezra D."/>
            <person name="Gonzalez J."/>
            <person name="Henrissat B."/>
            <person name="Kuo A."/>
            <person name="Liang C."/>
            <person name="Lipzen A."/>
            <person name="Lutzoni F."/>
            <person name="Magnuson J."/>
            <person name="Mondo S."/>
            <person name="Nolan M."/>
            <person name="Ohm R."/>
            <person name="Pangilinan J."/>
            <person name="Park H.-J."/>
            <person name="Ramirez L."/>
            <person name="Alfaro M."/>
            <person name="Sun H."/>
            <person name="Tritt A."/>
            <person name="Yoshinaga Y."/>
            <person name="Zwiers L.-H."/>
            <person name="Turgeon B."/>
            <person name="Goodwin S."/>
            <person name="Spatafora J."/>
            <person name="Crous P."/>
            <person name="Grigoriev I."/>
        </authorList>
    </citation>
    <scope>NUCLEOTIDE SEQUENCE</scope>
    <source>
        <strain evidence="1">CBS 107.79</strain>
    </source>
</reference>
<dbReference type="AlphaFoldDB" id="A0A6A5VCC9"/>
<protein>
    <recommendedName>
        <fullName evidence="3">Heterokaryon incompatibility domain-containing protein</fullName>
    </recommendedName>
</protein>
<sequence>MKSQTKLECKKHIFLEGLHDDLSHFDCSHHGQRCITGDKFLLNDDPFKDDVRRLLLTLRRDTCDYYGRELSFKEDTLHAVQGIFNFYQNSGALKGKLNQFWGLNFFSVIALDELTSFIANLQWRLIPERGPSKQSTGIQLQPWANSCLFPSCSWAATMANIEAEIRPRLSPETYALRWRHFSLILKRCEEIRISFSHKFGSRVDIQNYMLASEDYLSFHPWLDVTCMSIWCKIADIVPLDPYEAFQHTYHDRSLQSLYFDYRCDWAHGSKSVFAIFLGAWEPCREPNDDHYSHQLLFSDTICLLVEKVADGIFRRIGLWKGSVPKSCQDAPNEEILENILKMGTIESDERWEKRTLRLI</sequence>
<proteinExistence type="predicted"/>
<evidence type="ECO:0008006" key="3">
    <source>
        <dbReference type="Google" id="ProtNLM"/>
    </source>
</evidence>
<keyword evidence="2" id="KW-1185">Reference proteome</keyword>
<name>A0A6A5VCC9_9PLEO</name>
<accession>A0A6A5VCC9</accession>
<evidence type="ECO:0000313" key="2">
    <source>
        <dbReference type="Proteomes" id="UP000800036"/>
    </source>
</evidence>
<dbReference type="Proteomes" id="UP000800036">
    <property type="component" value="Unassembled WGS sequence"/>
</dbReference>